<organism evidence="1 2">
    <name type="scientific">Trifolium medium</name>
    <dbReference type="NCBI Taxonomy" id="97028"/>
    <lineage>
        <taxon>Eukaryota</taxon>
        <taxon>Viridiplantae</taxon>
        <taxon>Streptophyta</taxon>
        <taxon>Embryophyta</taxon>
        <taxon>Tracheophyta</taxon>
        <taxon>Spermatophyta</taxon>
        <taxon>Magnoliopsida</taxon>
        <taxon>eudicotyledons</taxon>
        <taxon>Gunneridae</taxon>
        <taxon>Pentapetalae</taxon>
        <taxon>rosids</taxon>
        <taxon>fabids</taxon>
        <taxon>Fabales</taxon>
        <taxon>Fabaceae</taxon>
        <taxon>Papilionoideae</taxon>
        <taxon>50 kb inversion clade</taxon>
        <taxon>NPAAA clade</taxon>
        <taxon>Hologalegina</taxon>
        <taxon>IRL clade</taxon>
        <taxon>Trifolieae</taxon>
        <taxon>Trifolium</taxon>
    </lineage>
</organism>
<dbReference type="AlphaFoldDB" id="A0A392T7Y6"/>
<evidence type="ECO:0000313" key="1">
    <source>
        <dbReference type="EMBL" id="MCI57223.1"/>
    </source>
</evidence>
<sequence>GNESLPRRCRVENGEEECCRAEELDFEALGFLDFYSRKALVWPLEPVLAGTDDAVPVVR</sequence>
<keyword evidence="2" id="KW-1185">Reference proteome</keyword>
<accession>A0A392T7Y6</accession>
<reference evidence="1 2" key="1">
    <citation type="journal article" date="2018" name="Front. Plant Sci.">
        <title>Red Clover (Trifolium pratense) and Zigzag Clover (T. medium) - A Picture of Genomic Similarities and Differences.</title>
        <authorList>
            <person name="Dluhosova J."/>
            <person name="Istvanek J."/>
            <person name="Nedelnik J."/>
            <person name="Repkova J."/>
        </authorList>
    </citation>
    <scope>NUCLEOTIDE SEQUENCE [LARGE SCALE GENOMIC DNA]</scope>
    <source>
        <strain evidence="2">cv. 10/8</strain>
        <tissue evidence="1">Leaf</tissue>
    </source>
</reference>
<proteinExistence type="predicted"/>
<dbReference type="Proteomes" id="UP000265520">
    <property type="component" value="Unassembled WGS sequence"/>
</dbReference>
<dbReference type="EMBL" id="LXQA010525375">
    <property type="protein sequence ID" value="MCI57223.1"/>
    <property type="molecule type" value="Genomic_DNA"/>
</dbReference>
<comment type="caution">
    <text evidence="1">The sequence shown here is derived from an EMBL/GenBank/DDBJ whole genome shotgun (WGS) entry which is preliminary data.</text>
</comment>
<name>A0A392T7Y6_9FABA</name>
<feature type="non-terminal residue" evidence="1">
    <location>
        <position position="1"/>
    </location>
</feature>
<protein>
    <submittedName>
        <fullName evidence="1">Uncharacterized protein</fullName>
    </submittedName>
</protein>
<evidence type="ECO:0000313" key="2">
    <source>
        <dbReference type="Proteomes" id="UP000265520"/>
    </source>
</evidence>